<name>A0A9D4T6Z0_RHISA</name>
<organism evidence="2 3">
    <name type="scientific">Rhipicephalus sanguineus</name>
    <name type="common">Brown dog tick</name>
    <name type="synonym">Ixodes sanguineus</name>
    <dbReference type="NCBI Taxonomy" id="34632"/>
    <lineage>
        <taxon>Eukaryota</taxon>
        <taxon>Metazoa</taxon>
        <taxon>Ecdysozoa</taxon>
        <taxon>Arthropoda</taxon>
        <taxon>Chelicerata</taxon>
        <taxon>Arachnida</taxon>
        <taxon>Acari</taxon>
        <taxon>Parasitiformes</taxon>
        <taxon>Ixodida</taxon>
        <taxon>Ixodoidea</taxon>
        <taxon>Ixodidae</taxon>
        <taxon>Rhipicephalinae</taxon>
        <taxon>Rhipicephalus</taxon>
        <taxon>Rhipicephalus</taxon>
    </lineage>
</organism>
<protein>
    <submittedName>
        <fullName evidence="2">Uncharacterized protein</fullName>
    </submittedName>
</protein>
<comment type="caution">
    <text evidence="2">The sequence shown here is derived from an EMBL/GenBank/DDBJ whole genome shotgun (WGS) entry which is preliminary data.</text>
</comment>
<evidence type="ECO:0000256" key="1">
    <source>
        <dbReference type="SAM" id="MobiDB-lite"/>
    </source>
</evidence>
<feature type="region of interest" description="Disordered" evidence="1">
    <location>
        <begin position="42"/>
        <end position="63"/>
    </location>
</feature>
<gene>
    <name evidence="2" type="ORF">HPB52_000703</name>
</gene>
<dbReference type="AlphaFoldDB" id="A0A9D4T6Z0"/>
<accession>A0A9D4T6Z0</accession>
<reference evidence="2" key="2">
    <citation type="submission" date="2021-09" db="EMBL/GenBank/DDBJ databases">
        <authorList>
            <person name="Jia N."/>
            <person name="Wang J."/>
            <person name="Shi W."/>
            <person name="Du L."/>
            <person name="Sun Y."/>
            <person name="Zhan W."/>
            <person name="Jiang J."/>
            <person name="Wang Q."/>
            <person name="Zhang B."/>
            <person name="Ji P."/>
            <person name="Sakyi L.B."/>
            <person name="Cui X."/>
            <person name="Yuan T."/>
            <person name="Jiang B."/>
            <person name="Yang W."/>
            <person name="Lam T.T.-Y."/>
            <person name="Chang Q."/>
            <person name="Ding S."/>
            <person name="Wang X."/>
            <person name="Zhu J."/>
            <person name="Ruan X."/>
            <person name="Zhao L."/>
            <person name="Wei J."/>
            <person name="Que T."/>
            <person name="Du C."/>
            <person name="Cheng J."/>
            <person name="Dai P."/>
            <person name="Han X."/>
            <person name="Huang E."/>
            <person name="Gao Y."/>
            <person name="Liu J."/>
            <person name="Shao H."/>
            <person name="Ye R."/>
            <person name="Li L."/>
            <person name="Wei W."/>
            <person name="Wang X."/>
            <person name="Wang C."/>
            <person name="Huo Q."/>
            <person name="Li W."/>
            <person name="Guo W."/>
            <person name="Chen H."/>
            <person name="Chen S."/>
            <person name="Zhou L."/>
            <person name="Zhou L."/>
            <person name="Ni X."/>
            <person name="Tian J."/>
            <person name="Zhou Y."/>
            <person name="Sheng Y."/>
            <person name="Liu T."/>
            <person name="Pan Y."/>
            <person name="Xia L."/>
            <person name="Li J."/>
            <person name="Zhao F."/>
            <person name="Cao W."/>
        </authorList>
    </citation>
    <scope>NUCLEOTIDE SEQUENCE</scope>
    <source>
        <strain evidence="2">Rsan-2018</strain>
        <tissue evidence="2">Larvae</tissue>
    </source>
</reference>
<proteinExistence type="predicted"/>
<dbReference type="Proteomes" id="UP000821837">
    <property type="component" value="Chromosome 1"/>
</dbReference>
<evidence type="ECO:0000313" key="3">
    <source>
        <dbReference type="Proteomes" id="UP000821837"/>
    </source>
</evidence>
<keyword evidence="3" id="KW-1185">Reference proteome</keyword>
<dbReference type="EMBL" id="JABSTV010001245">
    <property type="protein sequence ID" value="KAH7981678.1"/>
    <property type="molecule type" value="Genomic_DNA"/>
</dbReference>
<reference evidence="2" key="1">
    <citation type="journal article" date="2020" name="Cell">
        <title>Large-Scale Comparative Analyses of Tick Genomes Elucidate Their Genetic Diversity and Vector Capacities.</title>
        <authorList>
            <consortium name="Tick Genome and Microbiome Consortium (TIGMIC)"/>
            <person name="Jia N."/>
            <person name="Wang J."/>
            <person name="Shi W."/>
            <person name="Du L."/>
            <person name="Sun Y."/>
            <person name="Zhan W."/>
            <person name="Jiang J.F."/>
            <person name="Wang Q."/>
            <person name="Zhang B."/>
            <person name="Ji P."/>
            <person name="Bell-Sakyi L."/>
            <person name="Cui X.M."/>
            <person name="Yuan T.T."/>
            <person name="Jiang B.G."/>
            <person name="Yang W.F."/>
            <person name="Lam T.T."/>
            <person name="Chang Q.C."/>
            <person name="Ding S.J."/>
            <person name="Wang X.J."/>
            <person name="Zhu J.G."/>
            <person name="Ruan X.D."/>
            <person name="Zhao L."/>
            <person name="Wei J.T."/>
            <person name="Ye R.Z."/>
            <person name="Que T.C."/>
            <person name="Du C.H."/>
            <person name="Zhou Y.H."/>
            <person name="Cheng J.X."/>
            <person name="Dai P.F."/>
            <person name="Guo W.B."/>
            <person name="Han X.H."/>
            <person name="Huang E.J."/>
            <person name="Li L.F."/>
            <person name="Wei W."/>
            <person name="Gao Y.C."/>
            <person name="Liu J.Z."/>
            <person name="Shao H.Z."/>
            <person name="Wang X."/>
            <person name="Wang C.C."/>
            <person name="Yang T.C."/>
            <person name="Huo Q.B."/>
            <person name="Li W."/>
            <person name="Chen H.Y."/>
            <person name="Chen S.E."/>
            <person name="Zhou L.G."/>
            <person name="Ni X.B."/>
            <person name="Tian J.H."/>
            <person name="Sheng Y."/>
            <person name="Liu T."/>
            <person name="Pan Y.S."/>
            <person name="Xia L.Y."/>
            <person name="Li J."/>
            <person name="Zhao F."/>
            <person name="Cao W.C."/>
        </authorList>
    </citation>
    <scope>NUCLEOTIDE SEQUENCE</scope>
    <source>
        <strain evidence="2">Rsan-2018</strain>
    </source>
</reference>
<evidence type="ECO:0000313" key="2">
    <source>
        <dbReference type="EMBL" id="KAH7981678.1"/>
    </source>
</evidence>
<sequence length="244" mass="27448">MGRATQGALLNQCDKIEWGTHPMHKTLSGSQNTSPVPVNTPVHRASHCQRGLPPRTPEHPTVTATMTSSQITTEAPMPSTRIHCTIQKPSAFRGELFEDADDWLNIEKLYGTRQSEVGSITRVIHDEVQQVLHPHHYQSVPTEAELAPAFDRLLQATVVRHYANGSTVSLGDADATGDNLAKFPKKPCHSMHYYGMTTDTKLYLCMVHKSLHHEVPLISTLLRQHHQPYYSRRVHKVHTEPCFK</sequence>